<keyword evidence="3" id="KW-0472">Membrane</keyword>
<evidence type="ECO:0000256" key="3">
    <source>
        <dbReference type="ARBA" id="ARBA00023136"/>
    </source>
</evidence>
<evidence type="ECO:0000256" key="4">
    <source>
        <dbReference type="SAM" id="SignalP"/>
    </source>
</evidence>
<dbReference type="Proteomes" id="UP000029228">
    <property type="component" value="Unassembled WGS sequence"/>
</dbReference>
<dbReference type="InterPro" id="IPR050298">
    <property type="entry name" value="Gram-neg_bact_OMP"/>
</dbReference>
<organism evidence="6 7">
    <name type="scientific">Vibrio maritimus</name>
    <dbReference type="NCBI Taxonomy" id="990268"/>
    <lineage>
        <taxon>Bacteria</taxon>
        <taxon>Pseudomonadati</taxon>
        <taxon>Pseudomonadota</taxon>
        <taxon>Gammaproteobacteria</taxon>
        <taxon>Vibrionales</taxon>
        <taxon>Vibrionaceae</taxon>
        <taxon>Vibrio</taxon>
    </lineage>
</organism>
<dbReference type="OrthoDB" id="8173690at2"/>
<dbReference type="InterPro" id="IPR033900">
    <property type="entry name" value="Gram_neg_porin_domain"/>
</dbReference>
<dbReference type="InterPro" id="IPR001702">
    <property type="entry name" value="Porin_Gram-ve"/>
</dbReference>
<sequence length="387" mass="41211">MEKMFKRTLLGAAVASVVSFGSFADEGAGGQVGINSDFDVEVYGVAAISAVNYNTTDNKSDSSGFAVENESRIGFRASGDMTDSIRVTMQIESGYVDNTDWAHGGASGGVLGFRDTYIGMSGDFGNVRIGRVLTPLYEIVDWPFSNPGLGSVFDWGGINAHYDRQSNQVRYDSPKFGGFTFAASVGRDDDDNGGGNATRDAYFAGANARYAFEKLTLMGAVETGKRPGSTTAAEWKIAQESGTDDNGNAYQPGDSYYTAASTTDDTDTLAYIVGFEASLPAGFGLAAAYKQEQLKQGGIKHDQGSYSVIGQYWNGPIGFKLGYAANLDSEKGGVNQDDADHTISGQLMAVVNGFVPYLRVAQRTTNVADSTENRSDIVTRIGLEYGF</sequence>
<feature type="chain" id="PRO_5001863250" evidence="4">
    <location>
        <begin position="25"/>
        <end position="387"/>
    </location>
</feature>
<dbReference type="Gene3D" id="2.40.160.10">
    <property type="entry name" value="Porin"/>
    <property type="match status" value="1"/>
</dbReference>
<comment type="subcellular location">
    <subcellularLocation>
        <location evidence="1">Cell outer membrane</location>
        <topology evidence="1">Multi-pass membrane protein</topology>
    </subcellularLocation>
</comment>
<reference evidence="6 7" key="1">
    <citation type="submission" date="2014-09" db="EMBL/GenBank/DDBJ databases">
        <title>Vibrio maritimus JCM 19235. (C45) whole genome shotgun sequence.</title>
        <authorList>
            <person name="Sawabe T."/>
            <person name="Meirelles P."/>
            <person name="Nakanishi M."/>
            <person name="Sayaka M."/>
            <person name="Hattori M."/>
            <person name="Ohkuma M."/>
        </authorList>
    </citation>
    <scope>NUCLEOTIDE SEQUENCE [LARGE SCALE GENOMIC DNA]</scope>
    <source>
        <strain evidence="7">JCM19235</strain>
    </source>
</reference>
<evidence type="ECO:0000256" key="2">
    <source>
        <dbReference type="ARBA" id="ARBA00022729"/>
    </source>
</evidence>
<dbReference type="Pfam" id="PF13609">
    <property type="entry name" value="Porin_4"/>
    <property type="match status" value="1"/>
</dbReference>
<dbReference type="InterPro" id="IPR023614">
    <property type="entry name" value="Porin_dom_sf"/>
</dbReference>
<dbReference type="PRINTS" id="PR00182">
    <property type="entry name" value="ECOLNEIPORIN"/>
</dbReference>
<dbReference type="GO" id="GO:0009279">
    <property type="term" value="C:cell outer membrane"/>
    <property type="evidence" value="ECO:0007669"/>
    <property type="project" value="UniProtKB-SubCell"/>
</dbReference>
<dbReference type="GO" id="GO:0034220">
    <property type="term" value="P:monoatomic ion transmembrane transport"/>
    <property type="evidence" value="ECO:0007669"/>
    <property type="project" value="InterPro"/>
</dbReference>
<name>A0A090RWF1_9VIBR</name>
<feature type="signal peptide" evidence="4">
    <location>
        <begin position="1"/>
        <end position="24"/>
    </location>
</feature>
<dbReference type="PANTHER" id="PTHR34501:SF2">
    <property type="entry name" value="OUTER MEMBRANE PORIN F-RELATED"/>
    <property type="match status" value="1"/>
</dbReference>
<dbReference type="AlphaFoldDB" id="A0A090RWF1"/>
<keyword evidence="7" id="KW-1185">Reference proteome</keyword>
<feature type="domain" description="Porin" evidence="5">
    <location>
        <begin position="12"/>
        <end position="316"/>
    </location>
</feature>
<evidence type="ECO:0000259" key="5">
    <source>
        <dbReference type="Pfam" id="PF13609"/>
    </source>
</evidence>
<dbReference type="STRING" id="990268.JCM19235_1141"/>
<comment type="caution">
    <text evidence="6">The sequence shown here is derived from an EMBL/GenBank/DDBJ whole genome shotgun (WGS) entry which is preliminary data.</text>
</comment>
<dbReference type="EMBL" id="BBMR01000004">
    <property type="protein sequence ID" value="GAL19785.1"/>
    <property type="molecule type" value="Genomic_DNA"/>
</dbReference>
<evidence type="ECO:0000313" key="6">
    <source>
        <dbReference type="EMBL" id="GAL19785.1"/>
    </source>
</evidence>
<dbReference type="GO" id="GO:0015288">
    <property type="term" value="F:porin activity"/>
    <property type="evidence" value="ECO:0007669"/>
    <property type="project" value="InterPro"/>
</dbReference>
<evidence type="ECO:0000313" key="7">
    <source>
        <dbReference type="Proteomes" id="UP000029228"/>
    </source>
</evidence>
<protein>
    <submittedName>
        <fullName evidence="6">Arginine/ornithine antiporter ArcD</fullName>
    </submittedName>
</protein>
<evidence type="ECO:0000256" key="1">
    <source>
        <dbReference type="ARBA" id="ARBA00004571"/>
    </source>
</evidence>
<proteinExistence type="predicted"/>
<dbReference type="PANTHER" id="PTHR34501">
    <property type="entry name" value="PROTEIN YDDL-RELATED"/>
    <property type="match status" value="1"/>
</dbReference>
<dbReference type="SUPFAM" id="SSF56935">
    <property type="entry name" value="Porins"/>
    <property type="match status" value="1"/>
</dbReference>
<keyword evidence="2 4" id="KW-0732">Signal</keyword>
<accession>A0A090RWF1</accession>
<dbReference type="CDD" id="cd00342">
    <property type="entry name" value="gram_neg_porins"/>
    <property type="match status" value="1"/>
</dbReference>
<gene>
    <name evidence="6" type="ORF">JCM19235_1141</name>
</gene>